<gene>
    <name evidence="1" type="ORF">OC846_002926</name>
</gene>
<name>A0AAN6GT37_9BASI</name>
<evidence type="ECO:0000313" key="2">
    <source>
        <dbReference type="Proteomes" id="UP001176517"/>
    </source>
</evidence>
<proteinExistence type="predicted"/>
<dbReference type="EMBL" id="JAPDMZ010000064">
    <property type="protein sequence ID" value="KAK0552325.1"/>
    <property type="molecule type" value="Genomic_DNA"/>
</dbReference>
<comment type="caution">
    <text evidence="1">The sequence shown here is derived from an EMBL/GenBank/DDBJ whole genome shotgun (WGS) entry which is preliminary data.</text>
</comment>
<evidence type="ECO:0000313" key="1">
    <source>
        <dbReference type="EMBL" id="KAK0552325.1"/>
    </source>
</evidence>
<reference evidence="1" key="1">
    <citation type="journal article" date="2023" name="PhytoFront">
        <title>Draft Genome Resources of Seven Strains of Tilletia horrida, Causal Agent of Kernel Smut of Rice.</title>
        <authorList>
            <person name="Khanal S."/>
            <person name="Antony Babu S."/>
            <person name="Zhou X.G."/>
        </authorList>
    </citation>
    <scope>NUCLEOTIDE SEQUENCE</scope>
    <source>
        <strain evidence="1">TX6</strain>
    </source>
</reference>
<dbReference type="AlphaFoldDB" id="A0AAN6GT37"/>
<sequence>MAITSSTRFVNTPELVHRVLMLLAVERVDLLTLAAVNRTLRIQALRVWARYQDIVLPFADRRLRFFEHHPELLPCIRYLRIRSHYTEREHEQQYLLKAHLDGFWSRWREITALLRLIGDAILRVNATPPALDVSVQFEEVGDLMAALRRHPALLQRICALRLLDVPDPHNLPARAGLSSRWTRNCDDLVDLIDHILTIARTNETLSLHVLHFIQTGDQTNRQGEKPIWNDIPRSLWDRLRDLCSMGLEDLGLRILAPVDLEGEPNPVNGTLRRLTSATVAFQMQEITRRLLEGNDQMERLYIENGAGGGVYDKTFKNLRWLAIDSVINFSGDYTPPEYGQEFPKRHQDLIGLTAGVDSIHCGLRDFPKLRYIHGSLFEYYGSTGITLHTLPPHVKTSEDLGSLRLALDNHPGLGERVTCLELSTWNDLSGHVDDLHALFGSDRFPVLVELSLTYQSGGTSLRSDPANKNPLSAASPPRIMAALTTARSMRVLQLRDTQPLINAMMDHLCQDFDSFPPALEYFACGCLSEDDRVRYYRFLPIDTPKENDTAREASVDEFEKRIEAVCLDGGGGGGRQEARGKRGRLQYIPSMFRVRITSEGVWEKDFDPNEGQAILDHVTHPEPELVLS</sequence>
<dbReference type="Proteomes" id="UP001176517">
    <property type="component" value="Unassembled WGS sequence"/>
</dbReference>
<protein>
    <submittedName>
        <fullName evidence="1">Uncharacterized protein</fullName>
    </submittedName>
</protein>
<keyword evidence="2" id="KW-1185">Reference proteome</keyword>
<organism evidence="1 2">
    <name type="scientific">Tilletia horrida</name>
    <dbReference type="NCBI Taxonomy" id="155126"/>
    <lineage>
        <taxon>Eukaryota</taxon>
        <taxon>Fungi</taxon>
        <taxon>Dikarya</taxon>
        <taxon>Basidiomycota</taxon>
        <taxon>Ustilaginomycotina</taxon>
        <taxon>Exobasidiomycetes</taxon>
        <taxon>Tilletiales</taxon>
        <taxon>Tilletiaceae</taxon>
        <taxon>Tilletia</taxon>
    </lineage>
</organism>
<accession>A0AAN6GT37</accession>